<evidence type="ECO:0000259" key="2">
    <source>
        <dbReference type="Pfam" id="PF08596"/>
    </source>
</evidence>
<feature type="domain" description="Lethal giant larvae (Lgl)-like C-terminal" evidence="2">
    <location>
        <begin position="637"/>
        <end position="1039"/>
    </location>
</feature>
<gene>
    <name evidence="3" type="ORF">BS47DRAFT_1391121</name>
</gene>
<feature type="compositionally biased region" description="Low complexity" evidence="1">
    <location>
        <begin position="1043"/>
        <end position="1053"/>
    </location>
</feature>
<dbReference type="PANTHER" id="PTHR10241:SF25">
    <property type="entry name" value="TOMOSYN, ISOFORM C"/>
    <property type="match status" value="1"/>
</dbReference>
<dbReference type="GO" id="GO:0019905">
    <property type="term" value="F:syntaxin binding"/>
    <property type="evidence" value="ECO:0007669"/>
    <property type="project" value="TreeGrafter"/>
</dbReference>
<feature type="region of interest" description="Disordered" evidence="1">
    <location>
        <begin position="1032"/>
        <end position="1061"/>
    </location>
</feature>
<evidence type="ECO:0000256" key="1">
    <source>
        <dbReference type="SAM" id="MobiDB-lite"/>
    </source>
</evidence>
<dbReference type="GO" id="GO:0006893">
    <property type="term" value="P:Golgi to plasma membrane transport"/>
    <property type="evidence" value="ECO:0007669"/>
    <property type="project" value="TreeGrafter"/>
</dbReference>
<dbReference type="GO" id="GO:0006887">
    <property type="term" value="P:exocytosis"/>
    <property type="evidence" value="ECO:0007669"/>
    <property type="project" value="TreeGrafter"/>
</dbReference>
<dbReference type="OrthoDB" id="19944at2759"/>
<dbReference type="PANTHER" id="PTHR10241">
    <property type="entry name" value="LETHAL 2 GIANT LARVAE PROTEIN"/>
    <property type="match status" value="1"/>
</dbReference>
<dbReference type="SUPFAM" id="SSF50978">
    <property type="entry name" value="WD40 repeat-like"/>
    <property type="match status" value="2"/>
</dbReference>
<reference evidence="3" key="1">
    <citation type="journal article" date="2020" name="Nat. Commun.">
        <title>Large-scale genome sequencing of mycorrhizal fungi provides insights into the early evolution of symbiotic traits.</title>
        <authorList>
            <person name="Miyauchi S."/>
            <person name="Kiss E."/>
            <person name="Kuo A."/>
            <person name="Drula E."/>
            <person name="Kohler A."/>
            <person name="Sanchez-Garcia M."/>
            <person name="Morin E."/>
            <person name="Andreopoulos B."/>
            <person name="Barry K.W."/>
            <person name="Bonito G."/>
            <person name="Buee M."/>
            <person name="Carver A."/>
            <person name="Chen C."/>
            <person name="Cichocki N."/>
            <person name="Clum A."/>
            <person name="Culley D."/>
            <person name="Crous P.W."/>
            <person name="Fauchery L."/>
            <person name="Girlanda M."/>
            <person name="Hayes R.D."/>
            <person name="Keri Z."/>
            <person name="LaButti K."/>
            <person name="Lipzen A."/>
            <person name="Lombard V."/>
            <person name="Magnuson J."/>
            <person name="Maillard F."/>
            <person name="Murat C."/>
            <person name="Nolan M."/>
            <person name="Ohm R.A."/>
            <person name="Pangilinan J."/>
            <person name="Pereira M.F."/>
            <person name="Perotto S."/>
            <person name="Peter M."/>
            <person name="Pfister S."/>
            <person name="Riley R."/>
            <person name="Sitrit Y."/>
            <person name="Stielow J.B."/>
            <person name="Szollosi G."/>
            <person name="Zifcakova L."/>
            <person name="Stursova M."/>
            <person name="Spatafora J.W."/>
            <person name="Tedersoo L."/>
            <person name="Vaario L.M."/>
            <person name="Yamada A."/>
            <person name="Yan M."/>
            <person name="Wang P."/>
            <person name="Xu J."/>
            <person name="Bruns T."/>
            <person name="Baldrian P."/>
            <person name="Vilgalys R."/>
            <person name="Dunand C."/>
            <person name="Henrissat B."/>
            <person name="Grigoriev I.V."/>
            <person name="Hibbett D."/>
            <person name="Nagy L.G."/>
            <person name="Martin F.M."/>
        </authorList>
    </citation>
    <scope>NUCLEOTIDE SEQUENCE</scope>
    <source>
        <strain evidence="3">UP504</strain>
    </source>
</reference>
<dbReference type="AlphaFoldDB" id="A0A9P6B209"/>
<dbReference type="GO" id="GO:0045159">
    <property type="term" value="F:myosin II binding"/>
    <property type="evidence" value="ECO:0007669"/>
    <property type="project" value="TreeGrafter"/>
</dbReference>
<dbReference type="Gene3D" id="2.130.10.10">
    <property type="entry name" value="YVTN repeat-like/Quinoprotein amine dehydrogenase"/>
    <property type="match status" value="1"/>
</dbReference>
<keyword evidence="4" id="KW-1185">Reference proteome</keyword>
<sequence>MTRIPLLDFSSTLRDEDAWTASTFRRLGICGNITALAVEPFSGLLALGRIEDLCTCLGVCRSHSNSPYRGLHTEGFVSSTLSNLLESGRRRDNLHIYDLKDDSGKPLRVHSHQISKPVNAIAVSPSHAHAFIALNNGQCITFDLDRHCLSPYTLPNVWAQHEDRNGIFRARSVGAEPVLTDIVVHPRDLNLLLLAFEGGVVLWDITKREACRIYELKKMTQSIKEVDVGPGSRCLLKINADNRSTPLSHVQSHALLYTLLIFAAGHLDGAMSFWSLEDPGSPLAVRTLPAIGRDQSIVEPREPIFKLAWSSFPPLDECEHLLIGRAPDNVTALPRLLGPTLDYASGETVLTVLGGTLASDPNGVSILQFPVPHTPDGPNAAPEQAGLNRALFIESLTPLGITHYESRVPVQDILLLPRESPHFAAARDPIAVLLLSKRPGDRALSSVLEAMEFPPPIESLGSSMGPPNLNYLPSDQHTATAFNVRYPMPSPSAPRLRLPSIIWTGRDNICGAIFVVVGKGNFSRLIRHWVEHGAQEEEEGLRPFRRVPLRAGSAFPDTERKDGMPSRMGRLDIHHIMVSHHHDLTVWFSDMSPQLLTSSSPLRFEYPQPLPHLTINIGSILREPTLGSIFSRALGVITIQSLHLATDSLECLIVLNVGVVLVFRFVEEGGKRDLGIFGDISLDLDGPQNIVVPLSDLGQGLHDAFQPVCLIDARRGLITRLATSDVGFHAVAYADGSLTILDMRDCRVMFPLDVEDKKAKKAANPDVVRVLEWTVSRIGNGPDIAALRLIAVHDSGAARVFNLKLDSKGIWNIHSATKNPFKTSVSHPITSFVINPDGSDTKPTPEVLQALPTEDPRRTSLSKAPTSPNLRSLWILASSKECRCFVDVTGERVARVDWTSPVKHVEMVLRTGRRAIVAFTETRNALVYSVPLLELLHTFRLPDGPSRLGEVSGDGLGDYIEVFSAPAADYPYPVTVSTLFEGRRPLPPLVRFEDVRPLPLQPVPLSVEGSYTSWIWGPKVFSGKEIDASLAGPDRPLPKVAQAPPTSAPPTSTGGISAGPSKAASNMSYASDLYSRLTNAVTQRGEMLGGLEDSFQSLGDSTKDLAGEAKRLARNNGAKRFFF</sequence>
<evidence type="ECO:0000313" key="3">
    <source>
        <dbReference type="EMBL" id="KAF9516029.1"/>
    </source>
</evidence>
<dbReference type="GO" id="GO:0005737">
    <property type="term" value="C:cytoplasm"/>
    <property type="evidence" value="ECO:0007669"/>
    <property type="project" value="TreeGrafter"/>
</dbReference>
<dbReference type="Proteomes" id="UP000886523">
    <property type="component" value="Unassembled WGS sequence"/>
</dbReference>
<dbReference type="EMBL" id="MU128944">
    <property type="protein sequence ID" value="KAF9516029.1"/>
    <property type="molecule type" value="Genomic_DNA"/>
</dbReference>
<dbReference type="InterPro" id="IPR036322">
    <property type="entry name" value="WD40_repeat_dom_sf"/>
</dbReference>
<dbReference type="CDD" id="cd15873">
    <property type="entry name" value="R-SNARE_STXBP5_6"/>
    <property type="match status" value="1"/>
</dbReference>
<dbReference type="GO" id="GO:0005096">
    <property type="term" value="F:GTPase activator activity"/>
    <property type="evidence" value="ECO:0007669"/>
    <property type="project" value="TreeGrafter"/>
</dbReference>
<comment type="caution">
    <text evidence="3">The sequence shown here is derived from an EMBL/GenBank/DDBJ whole genome shotgun (WGS) entry which is preliminary data.</text>
</comment>
<dbReference type="Pfam" id="PF08596">
    <property type="entry name" value="Lgl_C"/>
    <property type="match status" value="1"/>
</dbReference>
<protein>
    <recommendedName>
        <fullName evidence="2">Lethal giant larvae (Lgl)-like C-terminal domain-containing protein</fullName>
    </recommendedName>
</protein>
<evidence type="ECO:0000313" key="4">
    <source>
        <dbReference type="Proteomes" id="UP000886523"/>
    </source>
</evidence>
<dbReference type="InterPro" id="IPR013905">
    <property type="entry name" value="Lgl_C_dom"/>
</dbReference>
<dbReference type="InterPro" id="IPR015943">
    <property type="entry name" value="WD40/YVTN_repeat-like_dom_sf"/>
</dbReference>
<organism evidence="3 4">
    <name type="scientific">Hydnum rufescens UP504</name>
    <dbReference type="NCBI Taxonomy" id="1448309"/>
    <lineage>
        <taxon>Eukaryota</taxon>
        <taxon>Fungi</taxon>
        <taxon>Dikarya</taxon>
        <taxon>Basidiomycota</taxon>
        <taxon>Agaricomycotina</taxon>
        <taxon>Agaricomycetes</taxon>
        <taxon>Cantharellales</taxon>
        <taxon>Hydnaceae</taxon>
        <taxon>Hydnum</taxon>
    </lineage>
</organism>
<accession>A0A9P6B209</accession>
<proteinExistence type="predicted"/>
<dbReference type="GO" id="GO:0005886">
    <property type="term" value="C:plasma membrane"/>
    <property type="evidence" value="ECO:0007669"/>
    <property type="project" value="TreeGrafter"/>
</dbReference>
<name>A0A9P6B209_9AGAM</name>